<gene>
    <name evidence="2" type="ORF">LCOR_10294.1</name>
</gene>
<dbReference type="OrthoDB" id="10570136at2759"/>
<evidence type="ECO:0000313" key="2">
    <source>
        <dbReference type="EMBL" id="CDH59482.1"/>
    </source>
</evidence>
<accession>A0A068SCC0</accession>
<dbReference type="VEuPathDB" id="FungiDB:LCOR_10294.1"/>
<reference evidence="2" key="1">
    <citation type="submission" date="2013-08" db="EMBL/GenBank/DDBJ databases">
        <title>Gene expansion shapes genome architecture in the human pathogen Lichtheimia corymbifera: an evolutionary genomics analysis in the ancient terrestrial Mucorales (Mucoromycotina).</title>
        <authorList>
            <person name="Schwartze V.U."/>
            <person name="Winter S."/>
            <person name="Shelest E."/>
            <person name="Marcet-Houben M."/>
            <person name="Horn F."/>
            <person name="Wehner S."/>
            <person name="Hoffmann K."/>
            <person name="Riege K."/>
            <person name="Sammeth M."/>
            <person name="Nowrousian M."/>
            <person name="Valiante V."/>
            <person name="Linde J."/>
            <person name="Jacobsen I.D."/>
            <person name="Marz M."/>
            <person name="Brakhage A.A."/>
            <person name="Gabaldon T."/>
            <person name="Bocker S."/>
            <person name="Voigt K."/>
        </authorList>
    </citation>
    <scope>NUCLEOTIDE SEQUENCE [LARGE SCALE GENOMIC DNA]</scope>
    <source>
        <strain evidence="2">FSU 9682</strain>
    </source>
</reference>
<evidence type="ECO:0000313" key="3">
    <source>
        <dbReference type="Proteomes" id="UP000027586"/>
    </source>
</evidence>
<sequence length="157" mass="17964">MATTATPTKTHYSSPRRPARFHYKPQHNPKVPPTPPSPLTLKCGFCKEFKALADFTDEQRLKSFRHKCMKDNVMLPGRNGSPYDPYTMHSLLARYAIRQNRGIVIHGGRSVFLALMMHDAKGVSKSTKKGRPYKSRTLKIRLTMMISVMMACHEKHH</sequence>
<proteinExistence type="predicted"/>
<name>A0A068SCC0_9FUNG</name>
<dbReference type="Proteomes" id="UP000027586">
    <property type="component" value="Unassembled WGS sequence"/>
</dbReference>
<dbReference type="AlphaFoldDB" id="A0A068SCC0"/>
<dbReference type="EMBL" id="CBTN010000071">
    <property type="protein sequence ID" value="CDH59482.1"/>
    <property type="molecule type" value="Genomic_DNA"/>
</dbReference>
<feature type="compositionally biased region" description="Polar residues" evidence="1">
    <location>
        <begin position="1"/>
        <end position="13"/>
    </location>
</feature>
<keyword evidence="3" id="KW-1185">Reference proteome</keyword>
<feature type="compositionally biased region" description="Basic residues" evidence="1">
    <location>
        <begin position="17"/>
        <end position="27"/>
    </location>
</feature>
<evidence type="ECO:0000256" key="1">
    <source>
        <dbReference type="SAM" id="MobiDB-lite"/>
    </source>
</evidence>
<protein>
    <submittedName>
        <fullName evidence="2">Uncharacterized protein</fullName>
    </submittedName>
</protein>
<organism evidence="2 3">
    <name type="scientific">Lichtheimia corymbifera JMRC:FSU:9682</name>
    <dbReference type="NCBI Taxonomy" id="1263082"/>
    <lineage>
        <taxon>Eukaryota</taxon>
        <taxon>Fungi</taxon>
        <taxon>Fungi incertae sedis</taxon>
        <taxon>Mucoromycota</taxon>
        <taxon>Mucoromycotina</taxon>
        <taxon>Mucoromycetes</taxon>
        <taxon>Mucorales</taxon>
        <taxon>Lichtheimiaceae</taxon>
        <taxon>Lichtheimia</taxon>
    </lineage>
</organism>
<feature type="region of interest" description="Disordered" evidence="1">
    <location>
        <begin position="1"/>
        <end position="36"/>
    </location>
</feature>
<comment type="caution">
    <text evidence="2">The sequence shown here is derived from an EMBL/GenBank/DDBJ whole genome shotgun (WGS) entry which is preliminary data.</text>
</comment>